<organism evidence="2">
    <name type="scientific">Sesamum radiatum</name>
    <name type="common">Black benniseed</name>
    <dbReference type="NCBI Taxonomy" id="300843"/>
    <lineage>
        <taxon>Eukaryota</taxon>
        <taxon>Viridiplantae</taxon>
        <taxon>Streptophyta</taxon>
        <taxon>Embryophyta</taxon>
        <taxon>Tracheophyta</taxon>
        <taxon>Spermatophyta</taxon>
        <taxon>Magnoliopsida</taxon>
        <taxon>eudicotyledons</taxon>
        <taxon>Gunneridae</taxon>
        <taxon>Pentapetalae</taxon>
        <taxon>asterids</taxon>
        <taxon>lamiids</taxon>
        <taxon>Lamiales</taxon>
        <taxon>Pedaliaceae</taxon>
        <taxon>Sesamum</taxon>
    </lineage>
</organism>
<reference evidence="2" key="1">
    <citation type="submission" date="2020-06" db="EMBL/GenBank/DDBJ databases">
        <authorList>
            <person name="Li T."/>
            <person name="Hu X."/>
            <person name="Zhang T."/>
            <person name="Song X."/>
            <person name="Zhang H."/>
            <person name="Dai N."/>
            <person name="Sheng W."/>
            <person name="Hou X."/>
            <person name="Wei L."/>
        </authorList>
    </citation>
    <scope>NUCLEOTIDE SEQUENCE</scope>
    <source>
        <strain evidence="2">G02</strain>
        <tissue evidence="2">Leaf</tissue>
    </source>
</reference>
<dbReference type="AlphaFoldDB" id="A0AAW2UB40"/>
<accession>A0AAW2UB40</accession>
<dbReference type="PANTHER" id="PTHR46890">
    <property type="entry name" value="NON-LTR RETROLELEMENT REVERSE TRANSCRIPTASE-LIKE PROTEIN-RELATED"/>
    <property type="match status" value="1"/>
</dbReference>
<evidence type="ECO:0000313" key="2">
    <source>
        <dbReference type="EMBL" id="KAL0413565.1"/>
    </source>
</evidence>
<reference evidence="2" key="2">
    <citation type="journal article" date="2024" name="Plant">
        <title>Genomic evolution and insights into agronomic trait innovations of Sesamum species.</title>
        <authorList>
            <person name="Miao H."/>
            <person name="Wang L."/>
            <person name="Qu L."/>
            <person name="Liu H."/>
            <person name="Sun Y."/>
            <person name="Le M."/>
            <person name="Wang Q."/>
            <person name="Wei S."/>
            <person name="Zheng Y."/>
            <person name="Lin W."/>
            <person name="Duan Y."/>
            <person name="Cao H."/>
            <person name="Xiong S."/>
            <person name="Wang X."/>
            <person name="Wei L."/>
            <person name="Li C."/>
            <person name="Ma Q."/>
            <person name="Ju M."/>
            <person name="Zhao R."/>
            <person name="Li G."/>
            <person name="Mu C."/>
            <person name="Tian Q."/>
            <person name="Mei H."/>
            <person name="Zhang T."/>
            <person name="Gao T."/>
            <person name="Zhang H."/>
        </authorList>
    </citation>
    <scope>NUCLEOTIDE SEQUENCE</scope>
    <source>
        <strain evidence="2">G02</strain>
    </source>
</reference>
<dbReference type="InterPro" id="IPR000477">
    <property type="entry name" value="RT_dom"/>
</dbReference>
<dbReference type="InterPro" id="IPR043502">
    <property type="entry name" value="DNA/RNA_pol_sf"/>
</dbReference>
<name>A0AAW2UB40_SESRA</name>
<sequence length="427" mass="48618">MFVRRWPYAFYHSLTPRTSDHSPLVLRGDMQPSQNHIVGTPMYSIAQKLKALKPVSKRQRKDKGDRSLNVKLVAEFLEIAQSLLHLDWRNPLLLLLEHCYRFVFLKPAKLEQVMLQQWVKIQWLKGGDQCSNAFFCKVAIRRDFKRIFKISNEEGHTSTELNDISTVFVDFHQRLLGGTRMNRVLDLQYLRPWATHIITEDEGGTLIQPITTEEVKLAVFDIAEDKASGPDGYSSGIYKAVWSIVGDEVNKAVPDIFATGHLLKQGNATLLSLIPKANFRPISCCNVLYKVITKILVQRISGVLEKLTSPSQKAFVPGRSIGDNILLAQELFSGYNQARLPLRSALKVDLRKAYDNVEWDFLLATLKMFGFLELFIHCIEECVSKTHFSICLNGTTWVLRWGTRAKTGGPHVPIFLFVMVMEVLQLS</sequence>
<gene>
    <name evidence="2" type="ORF">Sradi_1558200</name>
</gene>
<dbReference type="SUPFAM" id="SSF56672">
    <property type="entry name" value="DNA/RNA polymerases"/>
    <property type="match status" value="1"/>
</dbReference>
<comment type="caution">
    <text evidence="2">The sequence shown here is derived from an EMBL/GenBank/DDBJ whole genome shotgun (WGS) entry which is preliminary data.</text>
</comment>
<protein>
    <recommendedName>
        <fullName evidence="1">Reverse transcriptase domain-containing protein</fullName>
    </recommendedName>
</protein>
<proteinExistence type="predicted"/>
<dbReference type="Pfam" id="PF00078">
    <property type="entry name" value="RVT_1"/>
    <property type="match status" value="1"/>
</dbReference>
<dbReference type="EMBL" id="JACGWJ010000006">
    <property type="protein sequence ID" value="KAL0413565.1"/>
    <property type="molecule type" value="Genomic_DNA"/>
</dbReference>
<dbReference type="CDD" id="cd01650">
    <property type="entry name" value="RT_nLTR_like"/>
    <property type="match status" value="1"/>
</dbReference>
<dbReference type="InterPro" id="IPR052343">
    <property type="entry name" value="Retrotransposon-Effector_Assoc"/>
</dbReference>
<feature type="domain" description="Reverse transcriptase" evidence="1">
    <location>
        <begin position="275"/>
        <end position="390"/>
    </location>
</feature>
<evidence type="ECO:0000259" key="1">
    <source>
        <dbReference type="Pfam" id="PF00078"/>
    </source>
</evidence>
<dbReference type="PANTHER" id="PTHR46890:SF23">
    <property type="entry name" value="OS12G0211100 PROTEIN"/>
    <property type="match status" value="1"/>
</dbReference>